<comment type="caution">
    <text evidence="7">The sequence shown here is derived from an EMBL/GenBank/DDBJ whole genome shotgun (WGS) entry which is preliminary data.</text>
</comment>
<dbReference type="SFLD" id="SFLDG01140">
    <property type="entry name" value="C2.B:_Phosphomannomutase_and_P"/>
    <property type="match status" value="1"/>
</dbReference>
<comment type="cofactor">
    <cofactor evidence="5">
        <name>Mg(2+)</name>
        <dbReference type="ChEBI" id="CHEBI:18420"/>
    </cofactor>
</comment>
<dbReference type="RefSeq" id="WP_256622325.1">
    <property type="nucleotide sequence ID" value="NZ_JTEO01000004.1"/>
</dbReference>
<feature type="binding site" evidence="5">
    <location>
        <position position="150"/>
    </location>
    <ligand>
        <name>substrate</name>
    </ligand>
</feature>
<evidence type="ECO:0000313" key="7">
    <source>
        <dbReference type="EMBL" id="MCQ6962537.1"/>
    </source>
</evidence>
<comment type="function">
    <text evidence="5">Catalyzes the dephosphorylation of 2-phosphoglycolate.</text>
</comment>
<evidence type="ECO:0000313" key="8">
    <source>
        <dbReference type="Proteomes" id="UP001206983"/>
    </source>
</evidence>
<keyword evidence="1 5" id="KW-0479">Metal-binding</keyword>
<proteinExistence type="inferred from homology"/>
<evidence type="ECO:0000256" key="1">
    <source>
        <dbReference type="ARBA" id="ARBA00022723"/>
    </source>
</evidence>
<evidence type="ECO:0000256" key="5">
    <source>
        <dbReference type="HAMAP-Rule" id="MF_01419"/>
    </source>
</evidence>
<dbReference type="AlphaFoldDB" id="A0AAE3H9G5"/>
<feature type="binding site" evidence="5">
    <location>
        <position position="9"/>
    </location>
    <ligand>
        <name>Mg(2+)</name>
        <dbReference type="ChEBI" id="CHEBI:18420"/>
    </ligand>
</feature>
<sequence length="226" mass="24451">MKFKALAIDIDGTITDMDRRLNLRAAEKLRALDVPVVLATGNVLCYARAASKLIGVCCRIIAENGGVVTDGFDREPIVSDHIHECEEAFSFLSQVLHMEKLDSSLRKTEIVLRRDFDIDAARALLETTGLDVEIIDTHFAIHIKSRKINKGTGIAKMAELMGLEVSDFVAIGDSVNDIEMLDAAGFAIAVGNADNVAKGIADYVTSTTYGDGTAEAIDYLLSEGML</sequence>
<feature type="binding site" evidence="5">
    <location>
        <position position="11"/>
    </location>
    <ligand>
        <name>Mg(2+)</name>
        <dbReference type="ChEBI" id="CHEBI:18420"/>
    </ligand>
</feature>
<dbReference type="EMBL" id="JTEO01000004">
    <property type="protein sequence ID" value="MCQ6962537.1"/>
    <property type="molecule type" value="Genomic_DNA"/>
</dbReference>
<name>A0AAE3H9G5_9EURY</name>
<comment type="similarity">
    <text evidence="5">Belongs to the archaeal SPP-like hydrolase family.</text>
</comment>
<dbReference type="NCBIfam" id="TIGR01487">
    <property type="entry name" value="Pglycolate_arch"/>
    <property type="match status" value="1"/>
</dbReference>
<evidence type="ECO:0000256" key="4">
    <source>
        <dbReference type="ARBA" id="ARBA00023277"/>
    </source>
</evidence>
<evidence type="ECO:0000256" key="3">
    <source>
        <dbReference type="ARBA" id="ARBA00022842"/>
    </source>
</evidence>
<dbReference type="SUPFAM" id="SSF56784">
    <property type="entry name" value="HAD-like"/>
    <property type="match status" value="1"/>
</dbReference>
<dbReference type="GO" id="GO:0000287">
    <property type="term" value="F:magnesium ion binding"/>
    <property type="evidence" value="ECO:0007669"/>
    <property type="project" value="InterPro"/>
</dbReference>
<feature type="binding site" evidence="5">
    <location>
        <position position="173"/>
    </location>
    <ligand>
        <name>Mg(2+)</name>
        <dbReference type="ChEBI" id="CHEBI:18420"/>
    </ligand>
</feature>
<dbReference type="SFLD" id="SFLDS00003">
    <property type="entry name" value="Haloacid_Dehalogenase"/>
    <property type="match status" value="1"/>
</dbReference>
<keyword evidence="2 5" id="KW-0378">Hydrolase</keyword>
<accession>A0AAE3H9G5</accession>
<feature type="active site" description="Nucleophile" evidence="5">
    <location>
        <position position="9"/>
    </location>
</feature>
<protein>
    <recommendedName>
        <fullName evidence="5 6">Phosphoglycolate phosphatase</fullName>
        <shortName evidence="5">PGP</shortName>
        <shortName evidence="5">PGPase</shortName>
        <ecNumber evidence="5 6">3.1.3.18</ecNumber>
    </recommendedName>
</protein>
<dbReference type="CDD" id="cd07514">
    <property type="entry name" value="HAD_Pase"/>
    <property type="match status" value="1"/>
</dbReference>
<dbReference type="Pfam" id="PF08282">
    <property type="entry name" value="Hydrolase_3"/>
    <property type="match status" value="2"/>
</dbReference>
<organism evidence="7 8">
    <name type="scientific">Methanolobus chelungpuianus</name>
    <dbReference type="NCBI Taxonomy" id="502115"/>
    <lineage>
        <taxon>Archaea</taxon>
        <taxon>Methanobacteriati</taxon>
        <taxon>Methanobacteriota</taxon>
        <taxon>Stenosarchaea group</taxon>
        <taxon>Methanomicrobia</taxon>
        <taxon>Methanosarcinales</taxon>
        <taxon>Methanosarcinaceae</taxon>
        <taxon>Methanolobus</taxon>
    </lineage>
</organism>
<dbReference type="EC" id="3.1.3.18" evidence="5 6"/>
<dbReference type="Gene3D" id="3.90.1070.10">
    <property type="match status" value="1"/>
</dbReference>
<evidence type="ECO:0000256" key="6">
    <source>
        <dbReference type="NCBIfam" id="TIGR01487"/>
    </source>
</evidence>
<keyword evidence="8" id="KW-1185">Reference proteome</keyword>
<dbReference type="HAMAP" id="MF_01419">
    <property type="entry name" value="GPH_hydrolase_arch"/>
    <property type="match status" value="1"/>
</dbReference>
<dbReference type="Proteomes" id="UP001206983">
    <property type="component" value="Unassembled WGS sequence"/>
</dbReference>
<dbReference type="GO" id="GO:0008967">
    <property type="term" value="F:phosphoglycolate phosphatase activity"/>
    <property type="evidence" value="ECO:0007669"/>
    <property type="project" value="UniProtKB-UniRule"/>
</dbReference>
<dbReference type="PANTHER" id="PTHR10000">
    <property type="entry name" value="PHOSPHOSERINE PHOSPHATASE"/>
    <property type="match status" value="1"/>
</dbReference>
<dbReference type="InterPro" id="IPR006382">
    <property type="entry name" value="PGPase"/>
</dbReference>
<dbReference type="NCBIfam" id="TIGR01482">
    <property type="entry name" value="SPP-subfamily"/>
    <property type="match status" value="1"/>
</dbReference>
<dbReference type="InterPro" id="IPR023214">
    <property type="entry name" value="HAD_sf"/>
</dbReference>
<feature type="binding site" evidence="5">
    <location>
        <position position="177"/>
    </location>
    <ligand>
        <name>Mg(2+)</name>
        <dbReference type="ChEBI" id="CHEBI:18420"/>
    </ligand>
</feature>
<dbReference type="PANTHER" id="PTHR10000:SF8">
    <property type="entry name" value="HAD SUPERFAMILY HYDROLASE-LIKE, TYPE 3"/>
    <property type="match status" value="1"/>
</dbReference>
<dbReference type="NCBIfam" id="NF002245">
    <property type="entry name" value="PRK01158.1"/>
    <property type="match status" value="1"/>
</dbReference>
<keyword evidence="3 5" id="KW-0460">Magnesium</keyword>
<comment type="catalytic activity">
    <reaction evidence="5">
        <text>2-phosphoglycolate + H2O = glycolate + phosphate</text>
        <dbReference type="Rhea" id="RHEA:14369"/>
        <dbReference type="ChEBI" id="CHEBI:15377"/>
        <dbReference type="ChEBI" id="CHEBI:29805"/>
        <dbReference type="ChEBI" id="CHEBI:43474"/>
        <dbReference type="ChEBI" id="CHEBI:58033"/>
        <dbReference type="EC" id="3.1.3.18"/>
    </reaction>
</comment>
<dbReference type="SFLD" id="SFLDG01144">
    <property type="entry name" value="C2.B.4:_PGP_Like"/>
    <property type="match status" value="1"/>
</dbReference>
<dbReference type="Gene3D" id="3.40.50.1000">
    <property type="entry name" value="HAD superfamily/HAD-like"/>
    <property type="match status" value="1"/>
</dbReference>
<dbReference type="GO" id="GO:0005829">
    <property type="term" value="C:cytosol"/>
    <property type="evidence" value="ECO:0007669"/>
    <property type="project" value="TreeGrafter"/>
</dbReference>
<gene>
    <name evidence="7" type="ORF">PV02_05140</name>
</gene>
<evidence type="ECO:0000256" key="2">
    <source>
        <dbReference type="ARBA" id="ARBA00022801"/>
    </source>
</evidence>
<reference evidence="7 8" key="1">
    <citation type="journal article" date="2011" name="Appl. Environ. Microbiol.">
        <title>Methanogenic archaea isolated from Taiwan's Chelungpu fault.</title>
        <authorList>
            <person name="Wu S.Y."/>
            <person name="Lai M.C."/>
        </authorList>
    </citation>
    <scope>NUCLEOTIDE SEQUENCE [LARGE SCALE GENOMIC DNA]</scope>
    <source>
        <strain evidence="7 8">St545Mb</strain>
    </source>
</reference>
<dbReference type="InterPro" id="IPR036412">
    <property type="entry name" value="HAD-like_sf"/>
</dbReference>
<dbReference type="SFLD" id="SFLDF00446">
    <property type="entry name" value="phosphoglycolate_phosphatase_3"/>
    <property type="match status" value="1"/>
</dbReference>
<keyword evidence="4 5" id="KW-0119">Carbohydrate metabolism</keyword>